<feature type="region of interest" description="Disordered" evidence="1">
    <location>
        <begin position="131"/>
        <end position="153"/>
    </location>
</feature>
<dbReference type="AlphaFoldDB" id="E6K3I9"/>
<evidence type="ECO:0000256" key="1">
    <source>
        <dbReference type="SAM" id="MobiDB-lite"/>
    </source>
</evidence>
<organism evidence="2 3">
    <name type="scientific">Segatella buccae ATCC 33574</name>
    <dbReference type="NCBI Taxonomy" id="873513"/>
    <lineage>
        <taxon>Bacteria</taxon>
        <taxon>Pseudomonadati</taxon>
        <taxon>Bacteroidota</taxon>
        <taxon>Bacteroidia</taxon>
        <taxon>Bacteroidales</taxon>
        <taxon>Prevotellaceae</taxon>
        <taxon>Segatella</taxon>
    </lineage>
</organism>
<accession>E6K3I9</accession>
<reference evidence="2 3" key="1">
    <citation type="submission" date="2010-10" db="EMBL/GenBank/DDBJ databases">
        <authorList>
            <person name="Muzny D."/>
            <person name="Qin X."/>
            <person name="Deng J."/>
            <person name="Jiang H."/>
            <person name="Liu Y."/>
            <person name="Qu J."/>
            <person name="Song X.-Z."/>
            <person name="Zhang L."/>
            <person name="Thornton R."/>
            <person name="Coyle M."/>
            <person name="Francisco L."/>
            <person name="Jackson L."/>
            <person name="Javaid M."/>
            <person name="Korchina V."/>
            <person name="Kovar C."/>
            <person name="Mata R."/>
            <person name="Mathew T."/>
            <person name="Ngo R."/>
            <person name="Nguyen L."/>
            <person name="Nguyen N."/>
            <person name="Okwuonu G."/>
            <person name="Ongeri F."/>
            <person name="Pham C."/>
            <person name="Simmons D."/>
            <person name="Wilczek-Boney K."/>
            <person name="Hale W."/>
            <person name="Jakkamsetti A."/>
            <person name="Pham P."/>
            <person name="Ruth R."/>
            <person name="San Lucas F."/>
            <person name="Warren J."/>
            <person name="Zhang J."/>
            <person name="Zhao Z."/>
            <person name="Zhou C."/>
            <person name="Zhu D."/>
            <person name="Lee S."/>
            <person name="Bess C."/>
            <person name="Blankenburg K."/>
            <person name="Forbes L."/>
            <person name="Fu Q."/>
            <person name="Gubbala S."/>
            <person name="Hirani K."/>
            <person name="Jayaseelan J.C."/>
            <person name="Lara F."/>
            <person name="Munidasa M."/>
            <person name="Palculict T."/>
            <person name="Patil S."/>
            <person name="Pu L.-L."/>
            <person name="Saada N."/>
            <person name="Tang L."/>
            <person name="Weissenberger G."/>
            <person name="Zhu Y."/>
            <person name="Hemphill L."/>
            <person name="Shang Y."/>
            <person name="Youmans B."/>
            <person name="Ayvaz T."/>
            <person name="Ross M."/>
            <person name="Santibanez J."/>
            <person name="Aqrawi P."/>
            <person name="Gross S."/>
            <person name="Joshi V."/>
            <person name="Fowler G."/>
            <person name="Nazareth L."/>
            <person name="Reid J."/>
            <person name="Worley K."/>
            <person name="Petrosino J."/>
            <person name="Highlander S."/>
            <person name="Gibbs R."/>
        </authorList>
    </citation>
    <scope>NUCLEOTIDE SEQUENCE [LARGE SCALE GENOMIC DNA]</scope>
    <source>
        <strain evidence="2 3">ATCC 33574</strain>
    </source>
</reference>
<dbReference type="STRING" id="873513.HMPREF6485_0142"/>
<proteinExistence type="predicted"/>
<dbReference type="Proteomes" id="UP000003112">
    <property type="component" value="Unassembled WGS sequence"/>
</dbReference>
<sequence length="153" mass="17482">MVVNNINKIALTEFLQPERKTGFKTLRKSVDFLIRVFRTCERAILECRKGHSCIATVALLQARLGPFRPVSDLQYVSVKFKRLIINVLEMSPKSHIYAELVVGCKYRKQRGRKQTNSLTVVELDAMATADGRGSLPNKKRRTFSRSLSLNKKQ</sequence>
<keyword evidence="3" id="KW-1185">Reference proteome</keyword>
<evidence type="ECO:0000313" key="2">
    <source>
        <dbReference type="EMBL" id="EFU31757.1"/>
    </source>
</evidence>
<gene>
    <name evidence="2" type="ORF">HMPREF6485_0142</name>
</gene>
<protein>
    <submittedName>
        <fullName evidence="2">Uncharacterized protein</fullName>
    </submittedName>
</protein>
<dbReference type="EMBL" id="AEPD01000006">
    <property type="protein sequence ID" value="EFU31757.1"/>
    <property type="molecule type" value="Genomic_DNA"/>
</dbReference>
<comment type="caution">
    <text evidence="2">The sequence shown here is derived from an EMBL/GenBank/DDBJ whole genome shotgun (WGS) entry which is preliminary data.</text>
</comment>
<feature type="compositionally biased region" description="Polar residues" evidence="1">
    <location>
        <begin position="144"/>
        <end position="153"/>
    </location>
</feature>
<name>E6K3I9_9BACT</name>
<evidence type="ECO:0000313" key="3">
    <source>
        <dbReference type="Proteomes" id="UP000003112"/>
    </source>
</evidence>
<dbReference type="HOGENOM" id="CLU_144155_0_0_10"/>